<name>A0A061JTM2_STUST</name>
<dbReference type="Proteomes" id="UP000026923">
    <property type="component" value="Unassembled WGS sequence"/>
</dbReference>
<organism evidence="1 2">
    <name type="scientific">Stutzerimonas stutzeri KOS6</name>
    <dbReference type="NCBI Taxonomy" id="1218352"/>
    <lineage>
        <taxon>Bacteria</taxon>
        <taxon>Pseudomonadati</taxon>
        <taxon>Pseudomonadota</taxon>
        <taxon>Gammaproteobacteria</taxon>
        <taxon>Pseudomonadales</taxon>
        <taxon>Pseudomonadaceae</taxon>
        <taxon>Stutzerimonas</taxon>
    </lineage>
</organism>
<dbReference type="EMBL" id="AMCZ02000010">
    <property type="protein sequence ID" value="EWC41519.1"/>
    <property type="molecule type" value="Genomic_DNA"/>
</dbReference>
<reference evidence="1 2" key="1">
    <citation type="journal article" date="2013" name="Genome Announc.">
        <title>Draft Genome of the Nitrogen-Fixing Bacterium Pseudomonas stutzeri Strain KOS6 Isolated from Industrial Hydrocarbon Sludge.</title>
        <authorList>
            <person name="Grigoryeva T.V."/>
            <person name="Laikov A.V."/>
            <person name="Naumova R.P."/>
            <person name="Manolov A.I."/>
            <person name="Larin A.K."/>
            <person name="Karpova I.Y."/>
            <person name="Semashko T.A."/>
            <person name="Alexeev D.G."/>
            <person name="Kostryukova E.S."/>
            <person name="Muller R."/>
            <person name="Govorun V.M."/>
        </authorList>
    </citation>
    <scope>NUCLEOTIDE SEQUENCE [LARGE SCALE GENOMIC DNA]</scope>
    <source>
        <strain evidence="1 2">KOS6</strain>
    </source>
</reference>
<proteinExistence type="predicted"/>
<comment type="caution">
    <text evidence="1">The sequence shown here is derived from an EMBL/GenBank/DDBJ whole genome shotgun (WGS) entry which is preliminary data.</text>
</comment>
<sequence>MSSSPVTAQQPTDLTFTGICFAKLKQPYAFSCLAQSSVAIESRRTFRQRVDQLQPSIVVGALPILVAVAAINEQAYASQAHLAKTVAVVDRYPESIRVRAVFEVTLKGARAGAAVAAVGDTIVRLSL</sequence>
<gene>
    <name evidence="1" type="ORF">B597_010065</name>
</gene>
<dbReference type="HOGENOM" id="CLU_1968687_0_0_6"/>
<accession>A0A061JTM2</accession>
<evidence type="ECO:0000313" key="1">
    <source>
        <dbReference type="EMBL" id="EWC41519.1"/>
    </source>
</evidence>
<dbReference type="AlphaFoldDB" id="A0A061JTM2"/>
<evidence type="ECO:0000313" key="2">
    <source>
        <dbReference type="Proteomes" id="UP000026923"/>
    </source>
</evidence>
<protein>
    <submittedName>
        <fullName evidence="1">Uncharacterized protein</fullName>
    </submittedName>
</protein>